<organism evidence="1 2">
    <name type="scientific">Mesotoga infera</name>
    <dbReference type="NCBI Taxonomy" id="1236046"/>
    <lineage>
        <taxon>Bacteria</taxon>
        <taxon>Thermotogati</taxon>
        <taxon>Thermotogota</taxon>
        <taxon>Thermotogae</taxon>
        <taxon>Kosmotogales</taxon>
        <taxon>Kosmotogaceae</taxon>
        <taxon>Mesotoga</taxon>
    </lineage>
</organism>
<protein>
    <submittedName>
        <fullName evidence="1">Uncharacterized protein</fullName>
    </submittedName>
</protein>
<evidence type="ECO:0000313" key="1">
    <source>
        <dbReference type="EMBL" id="HCO69590.1"/>
    </source>
</evidence>
<comment type="caution">
    <text evidence="1">The sequence shown here is derived from an EMBL/GenBank/DDBJ whole genome shotgun (WGS) entry which is preliminary data.</text>
</comment>
<dbReference type="Proteomes" id="UP000264215">
    <property type="component" value="Unassembled WGS sequence"/>
</dbReference>
<sequence>MKLAAKTNEKTNNKYISSMTAASCQQFYDEMREEYEGVSIDLMKHFDINDLQNSARVFDEAMEEYRSLCDESSIEVKEYKTIEEFEEDYLA</sequence>
<proteinExistence type="predicted"/>
<accession>A0A3D3TKA5</accession>
<reference evidence="1 2" key="1">
    <citation type="journal article" date="2018" name="Nat. Biotechnol.">
        <title>A standardized bacterial taxonomy based on genome phylogeny substantially revises the tree of life.</title>
        <authorList>
            <person name="Parks D.H."/>
            <person name="Chuvochina M."/>
            <person name="Waite D.W."/>
            <person name="Rinke C."/>
            <person name="Skarshewski A."/>
            <person name="Chaumeil P.A."/>
            <person name="Hugenholtz P."/>
        </authorList>
    </citation>
    <scope>NUCLEOTIDE SEQUENCE [LARGE SCALE GENOMIC DNA]</scope>
    <source>
        <strain evidence="1">UBA9905</strain>
    </source>
</reference>
<dbReference type="EMBL" id="DQBS01000078">
    <property type="protein sequence ID" value="HCO69590.1"/>
    <property type="molecule type" value="Genomic_DNA"/>
</dbReference>
<evidence type="ECO:0000313" key="2">
    <source>
        <dbReference type="Proteomes" id="UP000264215"/>
    </source>
</evidence>
<gene>
    <name evidence="1" type="ORF">DIT26_03250</name>
</gene>
<dbReference type="AlphaFoldDB" id="A0A3D3TKA5"/>
<name>A0A3D3TKA5_9BACT</name>